<gene>
    <name evidence="2" type="ORF">K505DRAFT_342286</name>
</gene>
<name>A0A6A6WWD4_9PLEO</name>
<reference evidence="2" key="1">
    <citation type="journal article" date="2020" name="Stud. Mycol.">
        <title>101 Dothideomycetes genomes: a test case for predicting lifestyles and emergence of pathogens.</title>
        <authorList>
            <person name="Haridas S."/>
            <person name="Albert R."/>
            <person name="Binder M."/>
            <person name="Bloem J."/>
            <person name="Labutti K."/>
            <person name="Salamov A."/>
            <person name="Andreopoulos B."/>
            <person name="Baker S."/>
            <person name="Barry K."/>
            <person name="Bills G."/>
            <person name="Bluhm B."/>
            <person name="Cannon C."/>
            <person name="Castanera R."/>
            <person name="Culley D."/>
            <person name="Daum C."/>
            <person name="Ezra D."/>
            <person name="Gonzalez J."/>
            <person name="Henrissat B."/>
            <person name="Kuo A."/>
            <person name="Liang C."/>
            <person name="Lipzen A."/>
            <person name="Lutzoni F."/>
            <person name="Magnuson J."/>
            <person name="Mondo S."/>
            <person name="Nolan M."/>
            <person name="Ohm R."/>
            <person name="Pangilinan J."/>
            <person name="Park H.-J."/>
            <person name="Ramirez L."/>
            <person name="Alfaro M."/>
            <person name="Sun H."/>
            <person name="Tritt A."/>
            <person name="Yoshinaga Y."/>
            <person name="Zwiers L.-H."/>
            <person name="Turgeon B."/>
            <person name="Goodwin S."/>
            <person name="Spatafora J."/>
            <person name="Crous P."/>
            <person name="Grigoriev I."/>
        </authorList>
    </citation>
    <scope>NUCLEOTIDE SEQUENCE</scope>
    <source>
        <strain evidence="2">CBS 109.77</strain>
    </source>
</reference>
<dbReference type="InterPro" id="IPR045518">
    <property type="entry name" value="2EXR"/>
</dbReference>
<proteinExistence type="predicted"/>
<organism evidence="2 3">
    <name type="scientific">Melanomma pulvis-pyrius CBS 109.77</name>
    <dbReference type="NCBI Taxonomy" id="1314802"/>
    <lineage>
        <taxon>Eukaryota</taxon>
        <taxon>Fungi</taxon>
        <taxon>Dikarya</taxon>
        <taxon>Ascomycota</taxon>
        <taxon>Pezizomycotina</taxon>
        <taxon>Dothideomycetes</taxon>
        <taxon>Pleosporomycetidae</taxon>
        <taxon>Pleosporales</taxon>
        <taxon>Melanommataceae</taxon>
        <taxon>Melanomma</taxon>
    </lineage>
</organism>
<dbReference type="EMBL" id="MU002237">
    <property type="protein sequence ID" value="KAF2788208.1"/>
    <property type="molecule type" value="Genomic_DNA"/>
</dbReference>
<dbReference type="Pfam" id="PF20150">
    <property type="entry name" value="2EXR"/>
    <property type="match status" value="1"/>
</dbReference>
<sequence>MSPQFSRWNSLPSELQHSILEKALPYFEPPTVTISIQNATYELIHIGSDETRAQISYEYLIPKLCALFYVNSEIRKAVFWITRTLWRCLIQVKCSNGRVAGLGWLYFNSEHQTLQIHIADTYQSISYETDRLLLNPARILQLLNPGLPPVVRSLHINHATYLHWVPWRRIIEDNLNAFQSLTRITMSPDYIESLRVWDRPDCLRPNLSHLLPMFREAGAAQLYQKTLEFTNGCRDLIVDNVIMAIHYRPHTAIQHILNALAYIIPEAFMDQNKLILPIKNWNFAVPETPQSVEWRDRAKSLDFRVITKRAVEKSVLLPFRIEFIKNAENTPMILMAQIQSVGLEEHYLWDVR</sequence>
<dbReference type="Proteomes" id="UP000799757">
    <property type="component" value="Unassembled WGS sequence"/>
</dbReference>
<feature type="domain" description="2EXR" evidence="1">
    <location>
        <begin position="5"/>
        <end position="114"/>
    </location>
</feature>
<keyword evidence="3" id="KW-1185">Reference proteome</keyword>
<evidence type="ECO:0000313" key="2">
    <source>
        <dbReference type="EMBL" id="KAF2788208.1"/>
    </source>
</evidence>
<dbReference type="AlphaFoldDB" id="A0A6A6WWD4"/>
<evidence type="ECO:0000313" key="3">
    <source>
        <dbReference type="Proteomes" id="UP000799757"/>
    </source>
</evidence>
<protein>
    <recommendedName>
        <fullName evidence="1">2EXR domain-containing protein</fullName>
    </recommendedName>
</protein>
<evidence type="ECO:0000259" key="1">
    <source>
        <dbReference type="Pfam" id="PF20150"/>
    </source>
</evidence>
<accession>A0A6A6WWD4</accession>